<accession>C5BUL8</accession>
<reference evidence="3 4" key="1">
    <citation type="journal article" date="2009" name="PLoS ONE">
        <title>The complete genome of Teredinibacter turnerae T7901: an intracellular endosymbiont of marine wood-boring bivalves (shipworms).</title>
        <authorList>
            <person name="Yang J.C."/>
            <person name="Madupu R."/>
            <person name="Durkin A.S."/>
            <person name="Ekborg N.A."/>
            <person name="Pedamallu C.S."/>
            <person name="Hostetler J.B."/>
            <person name="Radune D."/>
            <person name="Toms B.S."/>
            <person name="Henrissat B."/>
            <person name="Coutinho P.M."/>
            <person name="Schwarz S."/>
            <person name="Field L."/>
            <person name="Trindade-Silva A.E."/>
            <person name="Soares C.A.G."/>
            <person name="Elshahawi S."/>
            <person name="Hanora A."/>
            <person name="Schmidt E.W."/>
            <person name="Haygood M.G."/>
            <person name="Posfai J."/>
            <person name="Benner J."/>
            <person name="Madinger C."/>
            <person name="Nove J."/>
            <person name="Anton B."/>
            <person name="Chaudhary K."/>
            <person name="Foster J."/>
            <person name="Holman A."/>
            <person name="Kumar S."/>
            <person name="Lessard P.A."/>
            <person name="Luyten Y.A."/>
            <person name="Slatko B."/>
            <person name="Wood N."/>
            <person name="Wu B."/>
            <person name="Teplitski M."/>
            <person name="Mougous J.D."/>
            <person name="Ward N."/>
            <person name="Eisen J.A."/>
            <person name="Badger J.H."/>
            <person name="Distel D.L."/>
        </authorList>
    </citation>
    <scope>NUCLEOTIDE SEQUENCE [LARGE SCALE GENOMIC DNA]</scope>
    <source>
        <strain evidence="4">ATCC 39867 / T7901</strain>
    </source>
</reference>
<dbReference type="OrthoDB" id="5741083at2"/>
<dbReference type="HOGENOM" id="CLU_169698_1_0_6"/>
<dbReference type="RefSeq" id="WP_015817954.1">
    <property type="nucleotide sequence ID" value="NC_012997.1"/>
</dbReference>
<dbReference type="STRING" id="377629.TERTU_4182"/>
<feature type="domain" description="Transcriptional regulator SutA RNAP-binding" evidence="2">
    <location>
        <begin position="31"/>
        <end position="65"/>
    </location>
</feature>
<dbReference type="InterPro" id="IPR049191">
    <property type="entry name" value="SutA_RBD"/>
</dbReference>
<dbReference type="KEGG" id="ttu:TERTU_4182"/>
<dbReference type="eggNOG" id="ENOG5033HP8">
    <property type="taxonomic scope" value="Bacteria"/>
</dbReference>
<dbReference type="EMBL" id="CP001614">
    <property type="protein sequence ID" value="ACR11843.1"/>
    <property type="molecule type" value="Genomic_DNA"/>
</dbReference>
<gene>
    <name evidence="3" type="ordered locus">TERTU_4182</name>
</gene>
<dbReference type="AlphaFoldDB" id="C5BUL8"/>
<feature type="region of interest" description="Disordered" evidence="1">
    <location>
        <begin position="59"/>
        <end position="78"/>
    </location>
</feature>
<protein>
    <recommendedName>
        <fullName evidence="2">Transcriptional regulator SutA RNAP-binding domain-containing protein</fullName>
    </recommendedName>
</protein>
<feature type="compositionally biased region" description="Acidic residues" evidence="1">
    <location>
        <begin position="1"/>
        <end position="22"/>
    </location>
</feature>
<name>C5BUL8_TERTT</name>
<evidence type="ECO:0000256" key="1">
    <source>
        <dbReference type="SAM" id="MobiDB-lite"/>
    </source>
</evidence>
<feature type="region of interest" description="Disordered" evidence="1">
    <location>
        <begin position="1"/>
        <end position="37"/>
    </location>
</feature>
<evidence type="ECO:0000259" key="2">
    <source>
        <dbReference type="Pfam" id="PF20661"/>
    </source>
</evidence>
<dbReference type="Proteomes" id="UP000009080">
    <property type="component" value="Chromosome"/>
</dbReference>
<evidence type="ECO:0000313" key="4">
    <source>
        <dbReference type="Proteomes" id="UP000009080"/>
    </source>
</evidence>
<evidence type="ECO:0000313" key="3">
    <source>
        <dbReference type="EMBL" id="ACR11843.1"/>
    </source>
</evidence>
<sequence>MTDEELIESDESEDDGGVDLGDEYLASDGVSSKEAERRRLQAEVEAFLASGGKINQIPANVVADPPKKPESNYGGQPI</sequence>
<proteinExistence type="predicted"/>
<keyword evidence="4" id="KW-1185">Reference proteome</keyword>
<dbReference type="Pfam" id="PF20661">
    <property type="entry name" value="SutA-RBD"/>
    <property type="match status" value="1"/>
</dbReference>
<organism evidence="3 4">
    <name type="scientific">Teredinibacter turnerae (strain ATCC 39867 / T7901)</name>
    <dbReference type="NCBI Taxonomy" id="377629"/>
    <lineage>
        <taxon>Bacteria</taxon>
        <taxon>Pseudomonadati</taxon>
        <taxon>Pseudomonadota</taxon>
        <taxon>Gammaproteobacteria</taxon>
        <taxon>Cellvibrionales</taxon>
        <taxon>Cellvibrionaceae</taxon>
        <taxon>Teredinibacter</taxon>
    </lineage>
</organism>